<dbReference type="PROSITE" id="PS50003">
    <property type="entry name" value="PH_DOMAIN"/>
    <property type="match status" value="1"/>
</dbReference>
<dbReference type="AlphaFoldDB" id="A0AB34JVZ9"/>
<keyword evidence="5" id="KW-1185">Reference proteome</keyword>
<comment type="caution">
    <text evidence="4">The sequence shown here is derived from an EMBL/GenBank/DDBJ whole genome shotgun (WGS) entry which is preliminary data.</text>
</comment>
<dbReference type="SMART" id="SM00233">
    <property type="entry name" value="PH"/>
    <property type="match status" value="1"/>
</dbReference>
<dbReference type="InterPro" id="IPR011993">
    <property type="entry name" value="PH-like_dom_sf"/>
</dbReference>
<keyword evidence="2" id="KW-1133">Transmembrane helix</keyword>
<evidence type="ECO:0000313" key="4">
    <source>
        <dbReference type="EMBL" id="KAL1525178.1"/>
    </source>
</evidence>
<feature type="compositionally biased region" description="Polar residues" evidence="1">
    <location>
        <begin position="244"/>
        <end position="255"/>
    </location>
</feature>
<keyword evidence="2" id="KW-0472">Membrane</keyword>
<dbReference type="CDD" id="cd00821">
    <property type="entry name" value="PH"/>
    <property type="match status" value="1"/>
</dbReference>
<evidence type="ECO:0000256" key="2">
    <source>
        <dbReference type="SAM" id="Phobius"/>
    </source>
</evidence>
<feature type="domain" description="PH" evidence="3">
    <location>
        <begin position="253"/>
        <end position="346"/>
    </location>
</feature>
<evidence type="ECO:0000259" key="3">
    <source>
        <dbReference type="PROSITE" id="PS50003"/>
    </source>
</evidence>
<dbReference type="EMBL" id="JBGBPQ010000004">
    <property type="protein sequence ID" value="KAL1525178.1"/>
    <property type="molecule type" value="Genomic_DNA"/>
</dbReference>
<sequence length="359" mass="39237">MLVADRRELETSVRQRALQIQREELQVFVENMQVLGTQAAFLAALGWGALTLDYALDEHDQTVEIGLYVSGALATGAHITCAFICAFTTIYAPALAVRGPDGSMGSALEGMYTERKLALRLYGGGLFLILVHGIFVLWARTRLAATLIGGAAFLGFLLFLGHKARSIQRRFHLPVEYRRVGSEQAAYHSVTRYGAAPHTSGKATAFAPSRPSDSHSVHLGAPGASSRAASEDLSEPLCDRKQLTTRPDLQTQSHSLAGPLRKRGGKVQSYWKLRYFALNNQSLQYYELEGELKQAYCLSDQPVRLQQGIGGELSFSLAIGAKVLHLQALNASDFDAWTSALQPHCTTPIPLFEHHRSSG</sequence>
<feature type="transmembrane region" description="Helical" evidence="2">
    <location>
        <begin position="143"/>
        <end position="161"/>
    </location>
</feature>
<feature type="region of interest" description="Disordered" evidence="1">
    <location>
        <begin position="197"/>
        <end position="234"/>
    </location>
</feature>
<proteinExistence type="predicted"/>
<reference evidence="4 5" key="1">
    <citation type="journal article" date="2024" name="Science">
        <title>Giant polyketide synthase enzymes in the biosynthesis of giant marine polyether toxins.</title>
        <authorList>
            <person name="Fallon T.R."/>
            <person name="Shende V.V."/>
            <person name="Wierzbicki I.H."/>
            <person name="Pendleton A.L."/>
            <person name="Watervoot N.F."/>
            <person name="Auber R.P."/>
            <person name="Gonzalez D.J."/>
            <person name="Wisecaver J.H."/>
            <person name="Moore B.S."/>
        </authorList>
    </citation>
    <scope>NUCLEOTIDE SEQUENCE [LARGE SCALE GENOMIC DNA]</scope>
    <source>
        <strain evidence="4 5">12B1</strain>
    </source>
</reference>
<feature type="transmembrane region" description="Helical" evidence="2">
    <location>
        <begin position="76"/>
        <end position="97"/>
    </location>
</feature>
<evidence type="ECO:0000256" key="1">
    <source>
        <dbReference type="SAM" id="MobiDB-lite"/>
    </source>
</evidence>
<dbReference type="InterPro" id="IPR001849">
    <property type="entry name" value="PH_domain"/>
</dbReference>
<dbReference type="Gene3D" id="2.30.29.30">
    <property type="entry name" value="Pleckstrin-homology domain (PH domain)/Phosphotyrosine-binding domain (PTB)"/>
    <property type="match status" value="1"/>
</dbReference>
<feature type="transmembrane region" description="Helical" evidence="2">
    <location>
        <begin position="117"/>
        <end position="137"/>
    </location>
</feature>
<protein>
    <recommendedName>
        <fullName evidence="3">PH domain-containing protein</fullName>
    </recommendedName>
</protein>
<keyword evidence="2" id="KW-0812">Transmembrane</keyword>
<feature type="region of interest" description="Disordered" evidence="1">
    <location>
        <begin position="242"/>
        <end position="261"/>
    </location>
</feature>
<name>A0AB34JVZ9_PRYPA</name>
<gene>
    <name evidence="4" type="ORF">AB1Y20_020048</name>
</gene>
<organism evidence="4 5">
    <name type="scientific">Prymnesium parvum</name>
    <name type="common">Toxic golden alga</name>
    <dbReference type="NCBI Taxonomy" id="97485"/>
    <lineage>
        <taxon>Eukaryota</taxon>
        <taxon>Haptista</taxon>
        <taxon>Haptophyta</taxon>
        <taxon>Prymnesiophyceae</taxon>
        <taxon>Prymnesiales</taxon>
        <taxon>Prymnesiaceae</taxon>
        <taxon>Prymnesium</taxon>
    </lineage>
</organism>
<dbReference type="SUPFAM" id="SSF50729">
    <property type="entry name" value="PH domain-like"/>
    <property type="match status" value="1"/>
</dbReference>
<dbReference type="Proteomes" id="UP001515480">
    <property type="component" value="Unassembled WGS sequence"/>
</dbReference>
<accession>A0AB34JVZ9</accession>
<evidence type="ECO:0000313" key="5">
    <source>
        <dbReference type="Proteomes" id="UP001515480"/>
    </source>
</evidence>